<comment type="caution">
    <text evidence="2">The sequence shown here is derived from an EMBL/GenBank/DDBJ whole genome shotgun (WGS) entry which is preliminary data.</text>
</comment>
<dbReference type="AlphaFoldDB" id="A0A2V3PUD5"/>
<dbReference type="InterPro" id="IPR052165">
    <property type="entry name" value="Membrane_assoc_protease"/>
</dbReference>
<protein>
    <submittedName>
        <fullName evidence="2">NfeD-like partner-binding protein</fullName>
    </submittedName>
</protein>
<dbReference type="RefSeq" id="WP_110311149.1">
    <property type="nucleotide sequence ID" value="NZ_QICL01000016.1"/>
</dbReference>
<dbReference type="PANTHER" id="PTHR33507:SF3">
    <property type="entry name" value="INNER MEMBRANE PROTEIN YBBJ"/>
    <property type="match status" value="1"/>
</dbReference>
<feature type="transmembrane region" description="Helical" evidence="1">
    <location>
        <begin position="57"/>
        <end position="75"/>
    </location>
</feature>
<reference evidence="2 3" key="1">
    <citation type="submission" date="2018-03" db="EMBL/GenBank/DDBJ databases">
        <title>Genomic Encyclopedia of Archaeal and Bacterial Type Strains, Phase II (KMG-II): from individual species to whole genera.</title>
        <authorList>
            <person name="Goeker M."/>
        </authorList>
    </citation>
    <scope>NUCLEOTIDE SEQUENCE [LARGE SCALE GENOMIC DNA]</scope>
    <source>
        <strain evidence="2 3">DSM 100214</strain>
    </source>
</reference>
<keyword evidence="1" id="KW-1133">Transmembrane helix</keyword>
<dbReference type="PANTHER" id="PTHR33507">
    <property type="entry name" value="INNER MEMBRANE PROTEIN YBBJ"/>
    <property type="match status" value="1"/>
</dbReference>
<dbReference type="OrthoDB" id="1120520at2"/>
<proteinExistence type="predicted"/>
<keyword evidence="1" id="KW-0472">Membrane</keyword>
<dbReference type="Gene3D" id="2.40.50.140">
    <property type="entry name" value="Nucleic acid-binding proteins"/>
    <property type="match status" value="1"/>
</dbReference>
<organism evidence="2 3">
    <name type="scientific">Dysgonomonas alginatilytica</name>
    <dbReference type="NCBI Taxonomy" id="1605892"/>
    <lineage>
        <taxon>Bacteria</taxon>
        <taxon>Pseudomonadati</taxon>
        <taxon>Bacteroidota</taxon>
        <taxon>Bacteroidia</taxon>
        <taxon>Bacteroidales</taxon>
        <taxon>Dysgonomonadaceae</taxon>
        <taxon>Dysgonomonas</taxon>
    </lineage>
</organism>
<gene>
    <name evidence="2" type="ORF">CLV62_11635</name>
</gene>
<evidence type="ECO:0000313" key="2">
    <source>
        <dbReference type="EMBL" id="PXV62995.1"/>
    </source>
</evidence>
<accession>A0A2V3PUD5</accession>
<keyword evidence="3" id="KW-1185">Reference proteome</keyword>
<evidence type="ECO:0000313" key="3">
    <source>
        <dbReference type="Proteomes" id="UP000247973"/>
    </source>
</evidence>
<dbReference type="GO" id="GO:0005886">
    <property type="term" value="C:plasma membrane"/>
    <property type="evidence" value="ECO:0007669"/>
    <property type="project" value="TreeGrafter"/>
</dbReference>
<feature type="transmembrane region" description="Helical" evidence="1">
    <location>
        <begin position="32"/>
        <end position="51"/>
    </location>
</feature>
<feature type="transmembrane region" description="Helical" evidence="1">
    <location>
        <begin position="6"/>
        <end position="25"/>
    </location>
</feature>
<dbReference type="EMBL" id="QICL01000016">
    <property type="protein sequence ID" value="PXV62995.1"/>
    <property type="molecule type" value="Genomic_DNA"/>
</dbReference>
<dbReference type="Proteomes" id="UP000247973">
    <property type="component" value="Unassembled WGS sequence"/>
</dbReference>
<dbReference type="InterPro" id="IPR012340">
    <property type="entry name" value="NA-bd_OB-fold"/>
</dbReference>
<name>A0A2V3PUD5_9BACT</name>
<evidence type="ECO:0000256" key="1">
    <source>
        <dbReference type="SAM" id="Phobius"/>
    </source>
</evidence>
<sequence length="168" mass="17928">MTVEIIIIAFLIILGVGLLAAEVFLLPGITIAGIAGGLMLIGSIAYAFYYIGETAGYITIAANLIISVAAFLFILKSNALSHIALKTDIDATVDQTEILQLNIGQTGITLSRLNPIGKAEFDNQYIVEVKSITGEFIDEGENVQIVKIEKSSVLVQSVPQSENQTSIN</sequence>
<keyword evidence="1" id="KW-0812">Transmembrane</keyword>